<feature type="domain" description="ABC transporter" evidence="4">
    <location>
        <begin position="19"/>
        <end position="287"/>
    </location>
</feature>
<feature type="domain" description="ABC transporter" evidence="4">
    <location>
        <begin position="319"/>
        <end position="545"/>
    </location>
</feature>
<keyword evidence="2" id="KW-0813">Transport</keyword>
<name>A0A0F7SUK2_PHARH</name>
<dbReference type="PROSITE" id="PS50893">
    <property type="entry name" value="ABC_TRANSPORTER_2"/>
    <property type="match status" value="2"/>
</dbReference>
<evidence type="ECO:0000256" key="2">
    <source>
        <dbReference type="ARBA" id="ARBA00022448"/>
    </source>
</evidence>
<evidence type="ECO:0000256" key="3">
    <source>
        <dbReference type="SAM" id="MobiDB-lite"/>
    </source>
</evidence>
<dbReference type="InterPro" id="IPR027417">
    <property type="entry name" value="P-loop_NTPase"/>
</dbReference>
<dbReference type="GO" id="GO:0005524">
    <property type="term" value="F:ATP binding"/>
    <property type="evidence" value="ECO:0007669"/>
    <property type="project" value="InterPro"/>
</dbReference>
<reference evidence="5" key="1">
    <citation type="submission" date="2014-08" db="EMBL/GenBank/DDBJ databases">
        <authorList>
            <person name="Sharma Rahul"/>
            <person name="Thines Marco"/>
        </authorList>
    </citation>
    <scope>NUCLEOTIDE SEQUENCE</scope>
</reference>
<evidence type="ECO:0000256" key="1">
    <source>
        <dbReference type="ARBA" id="ARBA00005417"/>
    </source>
</evidence>
<dbReference type="PANTHER" id="PTHR43117">
    <property type="entry name" value="OSMOPROTECTANT IMPORT ATP-BINDING PROTEIN OSMV"/>
    <property type="match status" value="1"/>
</dbReference>
<evidence type="ECO:0000313" key="5">
    <source>
        <dbReference type="EMBL" id="CED84344.1"/>
    </source>
</evidence>
<proteinExistence type="inferred from homology"/>
<dbReference type="GO" id="GO:0016887">
    <property type="term" value="F:ATP hydrolysis activity"/>
    <property type="evidence" value="ECO:0007669"/>
    <property type="project" value="InterPro"/>
</dbReference>
<dbReference type="Gene3D" id="3.40.50.300">
    <property type="entry name" value="P-loop containing nucleotide triphosphate hydrolases"/>
    <property type="match status" value="2"/>
</dbReference>
<dbReference type="Pfam" id="PF00005">
    <property type="entry name" value="ABC_tran"/>
    <property type="match status" value="2"/>
</dbReference>
<dbReference type="AlphaFoldDB" id="A0A0F7SUK2"/>
<feature type="compositionally biased region" description="Basic and acidic residues" evidence="3">
    <location>
        <begin position="295"/>
        <end position="306"/>
    </location>
</feature>
<protein>
    <submittedName>
        <fullName evidence="5">Predicted transporter (ABC superfamily)</fullName>
    </submittedName>
</protein>
<dbReference type="SUPFAM" id="SSF52540">
    <property type="entry name" value="P-loop containing nucleoside triphosphate hydrolases"/>
    <property type="match status" value="2"/>
</dbReference>
<accession>A0A0F7SUK2</accession>
<evidence type="ECO:0000259" key="4">
    <source>
        <dbReference type="PROSITE" id="PS50893"/>
    </source>
</evidence>
<feature type="region of interest" description="Disordered" evidence="3">
    <location>
        <begin position="290"/>
        <end position="315"/>
    </location>
</feature>
<sequence>MFNRLLIRSLRTPRYSPSCRLISINSTAPTFRIPPNTAVHRFGDHKGTHPLFRDLGWTIQSNERWAVVGGGSGRKSLVEVLLNHHRLSPYVGPPGRHPFLYSETEPSSPSSIYHLKFSTPPSPSGDFSDYTARYHTLHESDRLTLLEKMLWALDPDPLTGGKKGGERAREVAKLVGVEHLLDTPFVGLSNGQTRRARMALGLLSDPKFLVVEEPFAGLDPAGRKDISDVLYKLQETIRIILVVRGGESLPSWVTNVIESPSDGQVRFGVRGDEKEWWAERMSRIKSEIGLIDGKAGPDEQERREQSSMETPSAQGKTVVELKDVDIHYGPKRVLDSVDWTIRTGTRWHLSGSNGSGKTTLLSLILGDHPRSFSLPAQSIKLFGRPRRQIATPILGSLIGHCSPEIFKSFPRSTGLSLEEAIGTGYLGIYSRRALSDEQTTRIRTVLRSFFPSPADSSLGDRKFAEQSPNDQSVILFIRSIIHSPELLILDEPFAFMEQDSIERCRLYLDRLGDRSAVVWVGHWAGERPWTEDRGSILRLESGKVIERVAR</sequence>
<dbReference type="EMBL" id="LN483157">
    <property type="protein sequence ID" value="CED84344.1"/>
    <property type="molecule type" value="Genomic_DNA"/>
</dbReference>
<comment type="similarity">
    <text evidence="1">Belongs to the ABC transporter superfamily.</text>
</comment>
<organism evidence="5">
    <name type="scientific">Phaffia rhodozyma</name>
    <name type="common">Yeast</name>
    <name type="synonym">Xanthophyllomyces dendrorhous</name>
    <dbReference type="NCBI Taxonomy" id="264483"/>
    <lineage>
        <taxon>Eukaryota</taxon>
        <taxon>Fungi</taxon>
        <taxon>Dikarya</taxon>
        <taxon>Basidiomycota</taxon>
        <taxon>Agaricomycotina</taxon>
        <taxon>Tremellomycetes</taxon>
        <taxon>Cystofilobasidiales</taxon>
        <taxon>Mrakiaceae</taxon>
        <taxon>Phaffia</taxon>
    </lineage>
</organism>
<dbReference type="InterPro" id="IPR003439">
    <property type="entry name" value="ABC_transporter-like_ATP-bd"/>
</dbReference>
<dbReference type="PANTHER" id="PTHR43117:SF4">
    <property type="entry name" value="OSMOPROTECTANT IMPORT ATP-BINDING PROTEIN OSMV"/>
    <property type="match status" value="1"/>
</dbReference>